<name>A0AAW0NB11_9GOBI</name>
<proteinExistence type="predicted"/>
<evidence type="ECO:0000256" key="6">
    <source>
        <dbReference type="SAM" id="Phobius"/>
    </source>
</evidence>
<feature type="chain" id="PRO_5043810617" description="Ig-like domain-containing protein" evidence="7">
    <location>
        <begin position="24"/>
        <end position="371"/>
    </location>
</feature>
<feature type="compositionally biased region" description="Low complexity" evidence="5">
    <location>
        <begin position="196"/>
        <end position="205"/>
    </location>
</feature>
<dbReference type="Gene3D" id="2.60.40.10">
    <property type="entry name" value="Immunoglobulins"/>
    <property type="match status" value="2"/>
</dbReference>
<comment type="subcellular location">
    <subcellularLocation>
        <location evidence="1">Membrane</location>
    </subcellularLocation>
</comment>
<evidence type="ECO:0000259" key="8">
    <source>
        <dbReference type="PROSITE" id="PS50835"/>
    </source>
</evidence>
<comment type="caution">
    <text evidence="9">The sequence shown here is derived from an EMBL/GenBank/DDBJ whole genome shotgun (WGS) entry which is preliminary data.</text>
</comment>
<feature type="compositionally biased region" description="Polar residues" evidence="5">
    <location>
        <begin position="185"/>
        <end position="195"/>
    </location>
</feature>
<evidence type="ECO:0000256" key="7">
    <source>
        <dbReference type="SAM" id="SignalP"/>
    </source>
</evidence>
<dbReference type="InterPro" id="IPR013783">
    <property type="entry name" value="Ig-like_fold"/>
</dbReference>
<evidence type="ECO:0000256" key="2">
    <source>
        <dbReference type="ARBA" id="ARBA00022729"/>
    </source>
</evidence>
<dbReference type="GO" id="GO:0016020">
    <property type="term" value="C:membrane"/>
    <property type="evidence" value="ECO:0007669"/>
    <property type="project" value="UniProtKB-SubCell"/>
</dbReference>
<keyword evidence="6" id="KW-1133">Transmembrane helix</keyword>
<keyword evidence="4" id="KW-0325">Glycoprotein</keyword>
<dbReference type="SUPFAM" id="SSF48726">
    <property type="entry name" value="Immunoglobulin"/>
    <property type="match status" value="2"/>
</dbReference>
<evidence type="ECO:0000313" key="9">
    <source>
        <dbReference type="EMBL" id="KAK7893189.1"/>
    </source>
</evidence>
<dbReference type="InterPro" id="IPR007110">
    <property type="entry name" value="Ig-like_dom"/>
</dbReference>
<keyword evidence="3 6" id="KW-0472">Membrane</keyword>
<dbReference type="Proteomes" id="UP001460270">
    <property type="component" value="Unassembled WGS sequence"/>
</dbReference>
<evidence type="ECO:0000256" key="3">
    <source>
        <dbReference type="ARBA" id="ARBA00023136"/>
    </source>
</evidence>
<keyword evidence="10" id="KW-1185">Reference proteome</keyword>
<evidence type="ECO:0000256" key="5">
    <source>
        <dbReference type="SAM" id="MobiDB-lite"/>
    </source>
</evidence>
<evidence type="ECO:0000313" key="10">
    <source>
        <dbReference type="Proteomes" id="UP001460270"/>
    </source>
</evidence>
<keyword evidence="6" id="KW-0812">Transmembrane</keyword>
<feature type="region of interest" description="Disordered" evidence="5">
    <location>
        <begin position="185"/>
        <end position="214"/>
    </location>
</feature>
<reference evidence="10" key="1">
    <citation type="submission" date="2024-04" db="EMBL/GenBank/DDBJ databases">
        <title>Salinicola lusitanus LLJ914,a marine bacterium isolated from the Okinawa Trough.</title>
        <authorList>
            <person name="Li J."/>
        </authorList>
    </citation>
    <scope>NUCLEOTIDE SEQUENCE [LARGE SCALE GENOMIC DNA]</scope>
</reference>
<dbReference type="PANTHER" id="PTHR12080">
    <property type="entry name" value="SIGNALING LYMPHOCYTIC ACTIVATION MOLECULE"/>
    <property type="match status" value="1"/>
</dbReference>
<dbReference type="PROSITE" id="PS50835">
    <property type="entry name" value="IG_LIKE"/>
    <property type="match status" value="1"/>
</dbReference>
<gene>
    <name evidence="9" type="ORF">WMY93_022341</name>
</gene>
<feature type="transmembrane region" description="Helical" evidence="6">
    <location>
        <begin position="225"/>
        <end position="252"/>
    </location>
</feature>
<dbReference type="InterPro" id="IPR036179">
    <property type="entry name" value="Ig-like_dom_sf"/>
</dbReference>
<evidence type="ECO:0000256" key="4">
    <source>
        <dbReference type="ARBA" id="ARBA00023180"/>
    </source>
</evidence>
<feature type="compositionally biased region" description="Low complexity" evidence="5">
    <location>
        <begin position="288"/>
        <end position="307"/>
    </location>
</feature>
<dbReference type="AlphaFoldDB" id="A0AAW0NB11"/>
<dbReference type="PANTHER" id="PTHR12080:SF134">
    <property type="entry name" value="CD48 ANTIGEN"/>
    <property type="match status" value="1"/>
</dbReference>
<accession>A0AAW0NB11</accession>
<evidence type="ECO:0000256" key="1">
    <source>
        <dbReference type="ARBA" id="ARBA00004370"/>
    </source>
</evidence>
<sequence length="371" mass="41139">MKMAAALTLWFITLGFCLIFTSAESSSSCTNFAIIGQPYEWPLTGNQKDRLWLRHNGQKIYDSRTNKKSDKVTADRKLVISKVSQVDKGEYTVEIIDSNGKIIETKSMHLCFQEPVQKPNVAVTCDNKPSQVKFTCSVPQPKDITYEWFDGGKLIFNEKTGILLRTFNQAGQNLFSCKVSNKVSSQTSNPVQQNCKPTSPASPESSKPKTEEEESSSNLLFGMEFWTMVAILAGGGGLVLVLIIATIVCCTLNRRKRKLRVKVVHEHSAEPSLRQPARPHPPQRRLPRPNTAAAPQGPTAAGPWGTGPRPPKGRLNRPRPPDPITGQPLPGPRLQHPADNQTSQPMIGNDDEENPPPLPQPRKTAPRRQKR</sequence>
<feature type="signal peptide" evidence="7">
    <location>
        <begin position="1"/>
        <end position="23"/>
    </location>
</feature>
<organism evidence="9 10">
    <name type="scientific">Mugilogobius chulae</name>
    <name type="common">yellowstripe goby</name>
    <dbReference type="NCBI Taxonomy" id="88201"/>
    <lineage>
        <taxon>Eukaryota</taxon>
        <taxon>Metazoa</taxon>
        <taxon>Chordata</taxon>
        <taxon>Craniata</taxon>
        <taxon>Vertebrata</taxon>
        <taxon>Euteleostomi</taxon>
        <taxon>Actinopterygii</taxon>
        <taxon>Neopterygii</taxon>
        <taxon>Teleostei</taxon>
        <taxon>Neoteleostei</taxon>
        <taxon>Acanthomorphata</taxon>
        <taxon>Gobiaria</taxon>
        <taxon>Gobiiformes</taxon>
        <taxon>Gobioidei</taxon>
        <taxon>Gobiidae</taxon>
        <taxon>Gobionellinae</taxon>
        <taxon>Mugilogobius</taxon>
    </lineage>
</organism>
<protein>
    <recommendedName>
        <fullName evidence="8">Ig-like domain-containing protein</fullName>
    </recommendedName>
</protein>
<dbReference type="EMBL" id="JBBPFD010000016">
    <property type="protein sequence ID" value="KAK7893189.1"/>
    <property type="molecule type" value="Genomic_DNA"/>
</dbReference>
<feature type="domain" description="Ig-like" evidence="8">
    <location>
        <begin position="119"/>
        <end position="188"/>
    </location>
</feature>
<dbReference type="InterPro" id="IPR015631">
    <property type="entry name" value="CD2/SLAM_rcpt"/>
</dbReference>
<keyword evidence="2 7" id="KW-0732">Signal</keyword>
<feature type="region of interest" description="Disordered" evidence="5">
    <location>
        <begin position="265"/>
        <end position="371"/>
    </location>
</feature>